<dbReference type="NCBIfam" id="TIGR01409">
    <property type="entry name" value="TAT_signal_seq"/>
    <property type="match status" value="1"/>
</dbReference>
<evidence type="ECO:0000256" key="1">
    <source>
        <dbReference type="ARBA" id="ARBA00022729"/>
    </source>
</evidence>
<dbReference type="EMBL" id="ARXX01000024">
    <property type="protein sequence ID" value="MBF5056537.1"/>
    <property type="molecule type" value="Genomic_DNA"/>
</dbReference>
<dbReference type="Pfam" id="PF09423">
    <property type="entry name" value="PhoD"/>
    <property type="match status" value="1"/>
</dbReference>
<gene>
    <name evidence="4" type="ORF">Y5W_01831</name>
</gene>
<name>A0ABS0AQX8_9GAMM</name>
<organism evidence="4 5">
    <name type="scientific">Alloalcanivorax profundimaris</name>
    <dbReference type="NCBI Taxonomy" id="2735259"/>
    <lineage>
        <taxon>Bacteria</taxon>
        <taxon>Pseudomonadati</taxon>
        <taxon>Pseudomonadota</taxon>
        <taxon>Gammaproteobacteria</taxon>
        <taxon>Oceanospirillales</taxon>
        <taxon>Alcanivoracaceae</taxon>
        <taxon>Alloalcanivorax</taxon>
    </lineage>
</organism>
<dbReference type="Gene3D" id="3.60.21.70">
    <property type="entry name" value="PhoD-like phosphatase"/>
    <property type="match status" value="1"/>
</dbReference>
<keyword evidence="1" id="KW-0732">Signal</keyword>
<keyword evidence="5" id="KW-1185">Reference proteome</keyword>
<reference evidence="4 5" key="1">
    <citation type="submission" date="2012-09" db="EMBL/GenBank/DDBJ databases">
        <title>Genome Sequence of alkane-degrading Bacterium Alcanivorax sp. 521-1.</title>
        <authorList>
            <person name="Lai Q."/>
            <person name="Shao Z."/>
        </authorList>
    </citation>
    <scope>NUCLEOTIDE SEQUENCE [LARGE SCALE GENOMIC DNA]</scope>
    <source>
        <strain evidence="4 5">521-1</strain>
    </source>
</reference>
<dbReference type="Gene3D" id="2.60.40.380">
    <property type="entry name" value="Purple acid phosphatase-like, N-terminal"/>
    <property type="match status" value="1"/>
</dbReference>
<dbReference type="CDD" id="cd07389">
    <property type="entry name" value="MPP_PhoD"/>
    <property type="match status" value="1"/>
</dbReference>
<dbReference type="InterPro" id="IPR038607">
    <property type="entry name" value="PhoD-like_sf"/>
</dbReference>
<feature type="domain" description="PhoD-like phosphatase metallophosphatase" evidence="2">
    <location>
        <begin position="147"/>
        <end position="543"/>
    </location>
</feature>
<evidence type="ECO:0000313" key="4">
    <source>
        <dbReference type="EMBL" id="MBF5056537.1"/>
    </source>
</evidence>
<evidence type="ECO:0000313" key="5">
    <source>
        <dbReference type="Proteomes" id="UP000662703"/>
    </source>
</evidence>
<dbReference type="Proteomes" id="UP000662703">
    <property type="component" value="Unassembled WGS sequence"/>
</dbReference>
<evidence type="ECO:0000259" key="3">
    <source>
        <dbReference type="Pfam" id="PF16655"/>
    </source>
</evidence>
<dbReference type="Pfam" id="PF16655">
    <property type="entry name" value="PhoD_N"/>
    <property type="match status" value="1"/>
</dbReference>
<accession>A0ABS0AQX8</accession>
<dbReference type="PROSITE" id="PS51318">
    <property type="entry name" value="TAT"/>
    <property type="match status" value="1"/>
</dbReference>
<dbReference type="PROSITE" id="PS51257">
    <property type="entry name" value="PROKAR_LIPOPROTEIN"/>
    <property type="match status" value="1"/>
</dbReference>
<protein>
    <submittedName>
        <fullName evidence="4">Twin-arginine translocation pathway signal</fullName>
    </submittedName>
</protein>
<dbReference type="InterPro" id="IPR006311">
    <property type="entry name" value="TAT_signal"/>
</dbReference>
<sequence length="577" mass="63578">MSRLTRRDFLRASALGMGAVVVSSGLAGCGGSSSNRDDHRAVAFRHGVASGDPLRDGVILWTRVTPEDGDTAPITLDWEVATDADFQNLVNQGSADAREAYDFTLKVDARGLAPGQVYYYRFHAAGVTSPVGRTRTLPDAGIDAVTLAVMSCSNYPAGFFHVYAEAAREENLDAVVHLGDYVYEYATDGYDGADAERMGRTLPADNDVEMITLADYRRRYALYRTDPDLQALHAAAPFIAVWDDHEIANDAWRGGAENHNPGEGDYLMRKQRALQVYFEWMPIRPFDDNDQEIIYRSFQFGDLVSLHMMDTRIIARDRQLDYGDYLTGDGIDQAAFTAAMADPDRRLIGDAQLAWLDGALEASGATWQVLGQQVLMGRMHMPAEMLQKLLTLDPSLVDLIGELTALKMRYLQNDPTLTDAEIQRVTTVLPYNLDAWDGYAVERERVLALARAKNKNLVVLAGDTHNAWASQLTDQAGDAVGVELATASVSSPGLESYLQLPASAIASAEQAITVLVDDLRYLNASQRGYLRVTFTAEEARADWRFVDTVKQRDHALDTDRSHSLRVRAGTPALVSPD</sequence>
<dbReference type="SUPFAM" id="SSF56300">
    <property type="entry name" value="Metallo-dependent phosphatases"/>
    <property type="match status" value="1"/>
</dbReference>
<dbReference type="InterPro" id="IPR018946">
    <property type="entry name" value="PhoD-like_MPP"/>
</dbReference>
<dbReference type="InterPro" id="IPR052900">
    <property type="entry name" value="Phospholipid_Metab_Enz"/>
</dbReference>
<dbReference type="InterPro" id="IPR032093">
    <property type="entry name" value="PhoD_N"/>
</dbReference>
<comment type="caution">
    <text evidence="4">The sequence shown here is derived from an EMBL/GenBank/DDBJ whole genome shotgun (WGS) entry which is preliminary data.</text>
</comment>
<dbReference type="PANTHER" id="PTHR43606:SF2">
    <property type="entry name" value="ALKALINE PHOSPHATASE FAMILY PROTEIN (AFU_ORTHOLOGUE AFUA_5G03860)"/>
    <property type="match status" value="1"/>
</dbReference>
<dbReference type="RefSeq" id="WP_194865004.1">
    <property type="nucleotide sequence ID" value="NZ_ARXX01000024.1"/>
</dbReference>
<evidence type="ECO:0000259" key="2">
    <source>
        <dbReference type="Pfam" id="PF09423"/>
    </source>
</evidence>
<dbReference type="PANTHER" id="PTHR43606">
    <property type="entry name" value="PHOSPHATASE, PUTATIVE (AFU_ORTHOLOGUE AFUA_6G08710)-RELATED"/>
    <property type="match status" value="1"/>
</dbReference>
<proteinExistence type="predicted"/>
<dbReference type="InterPro" id="IPR029052">
    <property type="entry name" value="Metallo-depent_PP-like"/>
</dbReference>
<dbReference type="InterPro" id="IPR019546">
    <property type="entry name" value="TAT_signal_bac_arc"/>
</dbReference>
<feature type="domain" description="Phospholipase D N-terminal" evidence="3">
    <location>
        <begin position="46"/>
        <end position="136"/>
    </location>
</feature>